<feature type="compositionally biased region" description="Low complexity" evidence="1">
    <location>
        <begin position="318"/>
        <end position="334"/>
    </location>
</feature>
<proteinExistence type="predicted"/>
<dbReference type="Pfam" id="PF10358">
    <property type="entry name" value="NT-C2"/>
    <property type="match status" value="1"/>
</dbReference>
<dbReference type="AlphaFoldDB" id="A0A0H2RE58"/>
<evidence type="ECO:0000259" key="2">
    <source>
        <dbReference type="PROSITE" id="PS51840"/>
    </source>
</evidence>
<feature type="compositionally biased region" description="Low complexity" evidence="1">
    <location>
        <begin position="366"/>
        <end position="376"/>
    </location>
</feature>
<dbReference type="InParanoid" id="A0A0H2RE58"/>
<feature type="compositionally biased region" description="Polar residues" evidence="1">
    <location>
        <begin position="513"/>
        <end position="535"/>
    </location>
</feature>
<dbReference type="EMBL" id="KQ086118">
    <property type="protein sequence ID" value="KLO07818.1"/>
    <property type="molecule type" value="Genomic_DNA"/>
</dbReference>
<gene>
    <name evidence="3" type="ORF">SCHPADRAFT_1001359</name>
</gene>
<keyword evidence="4" id="KW-1185">Reference proteome</keyword>
<dbReference type="Proteomes" id="UP000053477">
    <property type="component" value="Unassembled WGS sequence"/>
</dbReference>
<feature type="compositionally biased region" description="Low complexity" evidence="1">
    <location>
        <begin position="536"/>
        <end position="554"/>
    </location>
</feature>
<dbReference type="PROSITE" id="PS51840">
    <property type="entry name" value="C2_NT"/>
    <property type="match status" value="1"/>
</dbReference>
<dbReference type="InterPro" id="IPR019448">
    <property type="entry name" value="NT-C2"/>
</dbReference>
<feature type="region of interest" description="Disordered" evidence="1">
    <location>
        <begin position="504"/>
        <end position="573"/>
    </location>
</feature>
<evidence type="ECO:0000256" key="1">
    <source>
        <dbReference type="SAM" id="MobiDB-lite"/>
    </source>
</evidence>
<feature type="region of interest" description="Disordered" evidence="1">
    <location>
        <begin position="424"/>
        <end position="491"/>
    </location>
</feature>
<accession>A0A0H2RE58</accession>
<name>A0A0H2RE58_9AGAM</name>
<feature type="compositionally biased region" description="Polar residues" evidence="1">
    <location>
        <begin position="437"/>
        <end position="463"/>
    </location>
</feature>
<feature type="compositionally biased region" description="Polar residues" evidence="1">
    <location>
        <begin position="140"/>
        <end position="157"/>
    </location>
</feature>
<feature type="compositionally biased region" description="Low complexity" evidence="1">
    <location>
        <begin position="464"/>
        <end position="484"/>
    </location>
</feature>
<feature type="domain" description="C2 NT-type" evidence="2">
    <location>
        <begin position="48"/>
        <end position="278"/>
    </location>
</feature>
<protein>
    <recommendedName>
        <fullName evidence="2">C2 NT-type domain-containing protein</fullName>
    </recommendedName>
</protein>
<evidence type="ECO:0000313" key="3">
    <source>
        <dbReference type="EMBL" id="KLO07818.1"/>
    </source>
</evidence>
<dbReference type="PANTHER" id="PTHR21456:SF1">
    <property type="entry name" value="C2 NT-TYPE DOMAIN-CONTAINING PROTEIN"/>
    <property type="match status" value="1"/>
</dbReference>
<organism evidence="3 4">
    <name type="scientific">Schizopora paradoxa</name>
    <dbReference type="NCBI Taxonomy" id="27342"/>
    <lineage>
        <taxon>Eukaryota</taxon>
        <taxon>Fungi</taxon>
        <taxon>Dikarya</taxon>
        <taxon>Basidiomycota</taxon>
        <taxon>Agaricomycotina</taxon>
        <taxon>Agaricomycetes</taxon>
        <taxon>Hymenochaetales</taxon>
        <taxon>Schizoporaceae</taxon>
        <taxon>Schizopora</taxon>
    </lineage>
</organism>
<evidence type="ECO:0000313" key="4">
    <source>
        <dbReference type="Proteomes" id="UP000053477"/>
    </source>
</evidence>
<feature type="region of interest" description="Disordered" evidence="1">
    <location>
        <begin position="90"/>
        <end position="176"/>
    </location>
</feature>
<feature type="compositionally biased region" description="Low complexity" evidence="1">
    <location>
        <begin position="11"/>
        <end position="22"/>
    </location>
</feature>
<feature type="region of interest" description="Disordered" evidence="1">
    <location>
        <begin position="306"/>
        <end position="378"/>
    </location>
</feature>
<dbReference type="OrthoDB" id="3365224at2759"/>
<dbReference type="InterPro" id="IPR039931">
    <property type="entry name" value="EEIG1/2-like"/>
</dbReference>
<reference evidence="3 4" key="1">
    <citation type="submission" date="2015-04" db="EMBL/GenBank/DDBJ databases">
        <title>Complete genome sequence of Schizopora paradoxa KUC8140, a cosmopolitan wood degrader in East Asia.</title>
        <authorList>
            <consortium name="DOE Joint Genome Institute"/>
            <person name="Min B."/>
            <person name="Park H."/>
            <person name="Jang Y."/>
            <person name="Kim J.-J."/>
            <person name="Kim K.H."/>
            <person name="Pangilinan J."/>
            <person name="Lipzen A."/>
            <person name="Riley R."/>
            <person name="Grigoriev I.V."/>
            <person name="Spatafora J.W."/>
            <person name="Choi I.-G."/>
        </authorList>
    </citation>
    <scope>NUCLEOTIDE SEQUENCE [LARGE SCALE GENOMIC DNA]</scope>
    <source>
        <strain evidence="3 4">KUC8140</strain>
    </source>
</reference>
<feature type="region of interest" description="Disordered" evidence="1">
    <location>
        <begin position="1"/>
        <end position="42"/>
    </location>
</feature>
<dbReference type="PANTHER" id="PTHR21456">
    <property type="entry name" value="FAMILY WITH SEQUENCE SIMILARITY 102"/>
    <property type="match status" value="1"/>
</dbReference>
<dbReference type="STRING" id="27342.A0A0H2RE58"/>
<sequence length="573" mass="61064">MTQMQLAAGMPSHITPTSSTSTAKPHKQLAAPAPQTRPQHSVRSQLYDLLPLPKHALFHVKLMIHQLWNVPLVGGEFSVRWKFQKVHAVRGSSAAAGGHGTGFRKSSKGKGKEKAATPSILENDNAGAEGSTLDLPPNSPARSNLSLQDDEASSSGAASPRVRDTPNPSNADLFSHEARGRTPYIPLEEHNVKWGQSVDVTVQIAVNRETSDLQPSELKLVVEQLSVHGDPDAPHNPRLGMVKLNLAEYADKRAVTRRYLLRESKTNATLQLTIELDHIGGEKQYKAPPLQKGEVMAEVSTLLERSPYGTLPRHSYSRKPSNNSNISRNISGKSLTGLAAPSPVAGDRISSVGSRSRVNSPEPDSLDGLLSGSGSSNSIRTTDNIIEAIFNPVPSTSATPSPFTYYVAPKPRPPPLIVSSANGSINSEFSEGPRSAVSASTTHSFPNIEQPNGSIHSGHSQADSYDNSTSTSTSHSVESSPGHSALHKSRKWWQRLTGSRVPIVATEVEGRSRPTSPLPSNGVTGPGETESTFDQISRSSGNGSSSILSSGSNSVDLDPGVQIFVRSPTSPPP</sequence>